<reference evidence="1 2" key="1">
    <citation type="journal article" date="2018" name="Front. Plant Sci.">
        <title>Red Clover (Trifolium pratense) and Zigzag Clover (T. medium) - A Picture of Genomic Similarities and Differences.</title>
        <authorList>
            <person name="Dluhosova J."/>
            <person name="Istvanek J."/>
            <person name="Nedelnik J."/>
            <person name="Repkova J."/>
        </authorList>
    </citation>
    <scope>NUCLEOTIDE SEQUENCE [LARGE SCALE GENOMIC DNA]</scope>
    <source>
        <strain evidence="2">cv. 10/8</strain>
        <tissue evidence="1">Leaf</tissue>
    </source>
</reference>
<evidence type="ECO:0000313" key="2">
    <source>
        <dbReference type="Proteomes" id="UP000265520"/>
    </source>
</evidence>
<evidence type="ECO:0000313" key="1">
    <source>
        <dbReference type="EMBL" id="MCI81922.1"/>
    </source>
</evidence>
<feature type="non-terminal residue" evidence="1">
    <location>
        <position position="27"/>
    </location>
</feature>
<keyword evidence="2" id="KW-1185">Reference proteome</keyword>
<comment type="caution">
    <text evidence="1">The sequence shown here is derived from an EMBL/GenBank/DDBJ whole genome shotgun (WGS) entry which is preliminary data.</text>
</comment>
<dbReference type="Proteomes" id="UP000265520">
    <property type="component" value="Unassembled WGS sequence"/>
</dbReference>
<organism evidence="1 2">
    <name type="scientific">Trifolium medium</name>
    <dbReference type="NCBI Taxonomy" id="97028"/>
    <lineage>
        <taxon>Eukaryota</taxon>
        <taxon>Viridiplantae</taxon>
        <taxon>Streptophyta</taxon>
        <taxon>Embryophyta</taxon>
        <taxon>Tracheophyta</taxon>
        <taxon>Spermatophyta</taxon>
        <taxon>Magnoliopsida</taxon>
        <taxon>eudicotyledons</taxon>
        <taxon>Gunneridae</taxon>
        <taxon>Pentapetalae</taxon>
        <taxon>rosids</taxon>
        <taxon>fabids</taxon>
        <taxon>Fabales</taxon>
        <taxon>Fabaceae</taxon>
        <taxon>Papilionoideae</taxon>
        <taxon>50 kb inversion clade</taxon>
        <taxon>NPAAA clade</taxon>
        <taxon>Hologalegina</taxon>
        <taxon>IRL clade</taxon>
        <taxon>Trifolieae</taxon>
        <taxon>Trifolium</taxon>
    </lineage>
</organism>
<dbReference type="AlphaFoldDB" id="A0A392V3E0"/>
<proteinExistence type="predicted"/>
<sequence>MSVSAKNDWHHWVVMQGSEQVAVDDVR</sequence>
<accession>A0A392V3E0</accession>
<dbReference type="EMBL" id="LXQA011030834">
    <property type="protein sequence ID" value="MCI81922.1"/>
    <property type="molecule type" value="Genomic_DNA"/>
</dbReference>
<name>A0A392V3E0_9FABA</name>
<protein>
    <submittedName>
        <fullName evidence="1">Uncharacterized protein</fullName>
    </submittedName>
</protein>